<feature type="compositionally biased region" description="Basic and acidic residues" evidence="1">
    <location>
        <begin position="41"/>
        <end position="51"/>
    </location>
</feature>
<dbReference type="Proteomes" id="UP001295469">
    <property type="component" value="Chromosome C03"/>
</dbReference>
<feature type="compositionally biased region" description="Basic and acidic residues" evidence="1">
    <location>
        <begin position="148"/>
        <end position="163"/>
    </location>
</feature>
<name>A0A078F4L9_BRANA</name>
<reference evidence="2" key="3">
    <citation type="submission" date="2021-01" db="EMBL/GenBank/DDBJ databases">
        <authorList>
            <consortium name="Genoscope - CEA"/>
            <person name="William W."/>
        </authorList>
    </citation>
    <scope>NUCLEOTIDE SEQUENCE</scope>
</reference>
<evidence type="ECO:0000256" key="1">
    <source>
        <dbReference type="SAM" id="MobiDB-lite"/>
    </source>
</evidence>
<evidence type="ECO:0000313" key="2">
    <source>
        <dbReference type="EMBL" id="CAF1703637.1"/>
    </source>
</evidence>
<feature type="compositionally biased region" description="Basic and acidic residues" evidence="1">
    <location>
        <begin position="346"/>
        <end position="370"/>
    </location>
</feature>
<dbReference type="OMA" id="SEMEEWP"/>
<dbReference type="PANTHER" id="PTHR34660:SF15">
    <property type="entry name" value="(RAPE) HYPOTHETICAL PROTEIN"/>
    <property type="match status" value="1"/>
</dbReference>
<feature type="compositionally biased region" description="Polar residues" evidence="1">
    <location>
        <begin position="123"/>
        <end position="145"/>
    </location>
</feature>
<reference evidence="3 4" key="1">
    <citation type="journal article" date="2014" name="Science">
        <title>Plant genetics. Early allopolyploid evolution in the post-Neolithic Brassica napus oilseed genome.</title>
        <authorList>
            <person name="Chalhoub B."/>
            <person name="Denoeud F."/>
            <person name="Liu S."/>
            <person name="Parkin I.A."/>
            <person name="Tang H."/>
            <person name="Wang X."/>
            <person name="Chiquet J."/>
            <person name="Belcram H."/>
            <person name="Tong C."/>
            <person name="Samans B."/>
            <person name="Correa M."/>
            <person name="Da Silva C."/>
            <person name="Just J."/>
            <person name="Falentin C."/>
            <person name="Koh C.S."/>
            <person name="Le Clainche I."/>
            <person name="Bernard M."/>
            <person name="Bento P."/>
            <person name="Noel B."/>
            <person name="Labadie K."/>
            <person name="Alberti A."/>
            <person name="Charles M."/>
            <person name="Arnaud D."/>
            <person name="Guo H."/>
            <person name="Daviaud C."/>
            <person name="Alamery S."/>
            <person name="Jabbari K."/>
            <person name="Zhao M."/>
            <person name="Edger P.P."/>
            <person name="Chelaifa H."/>
            <person name="Tack D."/>
            <person name="Lassalle G."/>
            <person name="Mestiri I."/>
            <person name="Schnel N."/>
            <person name="Le Paslier M.C."/>
            <person name="Fan G."/>
            <person name="Renault V."/>
            <person name="Bayer P.E."/>
            <person name="Golicz A.A."/>
            <person name="Manoli S."/>
            <person name="Lee T.H."/>
            <person name="Thi V.H."/>
            <person name="Chalabi S."/>
            <person name="Hu Q."/>
            <person name="Fan C."/>
            <person name="Tollenaere R."/>
            <person name="Lu Y."/>
            <person name="Battail C."/>
            <person name="Shen J."/>
            <person name="Sidebottom C.H."/>
            <person name="Wang X."/>
            <person name="Canaguier A."/>
            <person name="Chauveau A."/>
            <person name="Berard A."/>
            <person name="Deniot G."/>
            <person name="Guan M."/>
            <person name="Liu Z."/>
            <person name="Sun F."/>
            <person name="Lim Y.P."/>
            <person name="Lyons E."/>
            <person name="Town C.D."/>
            <person name="Bancroft I."/>
            <person name="Wang X."/>
            <person name="Meng J."/>
            <person name="Ma J."/>
            <person name="Pires J.C."/>
            <person name="King G.J."/>
            <person name="Brunel D."/>
            <person name="Delourme R."/>
            <person name="Renard M."/>
            <person name="Aury J.M."/>
            <person name="Adams K.L."/>
            <person name="Batley J."/>
            <person name="Snowdon R.J."/>
            <person name="Tost J."/>
            <person name="Edwards D."/>
            <person name="Zhou Y."/>
            <person name="Hua W."/>
            <person name="Sharpe A.G."/>
            <person name="Paterson A.H."/>
            <person name="Guan C."/>
            <person name="Wincker P."/>
        </authorList>
    </citation>
    <scope>NUCLEOTIDE SEQUENCE [LARGE SCALE GENOMIC DNA]</scope>
    <source>
        <strain evidence="4">cv. Darmor-bzh</strain>
    </source>
</reference>
<feature type="compositionally biased region" description="Basic and acidic residues" evidence="1">
    <location>
        <begin position="207"/>
        <end position="244"/>
    </location>
</feature>
<feature type="region of interest" description="Disordered" evidence="1">
    <location>
        <begin position="338"/>
        <end position="370"/>
    </location>
</feature>
<dbReference type="PANTHER" id="PTHR34660">
    <property type="entry name" value="MYB-LIKE PROTEIN X"/>
    <property type="match status" value="1"/>
</dbReference>
<dbReference type="EMBL" id="HG994367">
    <property type="protein sequence ID" value="CAF1703637.1"/>
    <property type="molecule type" value="Genomic_DNA"/>
</dbReference>
<protein>
    <submittedName>
        <fullName evidence="2">(rape) hypothetical protein</fullName>
    </submittedName>
    <submittedName>
        <fullName evidence="3">BnaC03g35160D protein</fullName>
    </submittedName>
</protein>
<accession>A0A078F4L9</accession>
<sequence>MSRCFPFPPPGYEKKISTDEANPLIKEKQKKEKKHKKDKEKKKDRETSKDKHKERKERKEKHKDKKEKDRDKEKSSTSEDKKAVVGVLPNTKDREQLVTNNGNGESKFIQDLARRIRDEEATDSQSVGKISFPNGVTENKPMSQNNHRKVDEKRSYTMAKRSENAVLRVPSSTDQKGSDVMVKPSEKKDHEKNHRRESVTKSDLPSDSERIKKNEPKYTTHRSSQEEKEQIGHDKPKYVEGGPRLKERDLDFRVHDLSKASVKNLTAGGVLGKRKDHETNGFLYENGSRQNKIQRPAASPITSVENGRKLGGCQTLTKPVTELQGPVCSNPLVKDEDRVNGFVDSQEPKDRPKKVKENGETSAKKRPHPDLKYLDQILNVPQREELREVGENEEQEWLFGQSGVKLLKKPRIDSSTTSLDESLQVWNQALRLESADTVALPYVVPF</sequence>
<feature type="compositionally biased region" description="Basic and acidic residues" evidence="1">
    <location>
        <begin position="66"/>
        <end position="83"/>
    </location>
</feature>
<dbReference type="Gramene" id="CDY08007">
    <property type="protein sequence ID" value="CDY08007"/>
    <property type="gene ID" value="GSBRNA2T00125250001"/>
</dbReference>
<feature type="compositionally biased region" description="Basic residues" evidence="1">
    <location>
        <begin position="31"/>
        <end position="40"/>
    </location>
</feature>
<feature type="region of interest" description="Disordered" evidence="1">
    <location>
        <begin position="1"/>
        <end position="244"/>
    </location>
</feature>
<feature type="compositionally biased region" description="Basic and acidic residues" evidence="1">
    <location>
        <begin position="184"/>
        <end position="200"/>
    </location>
</feature>
<dbReference type="STRING" id="3708.A0A078F4L9"/>
<proteinExistence type="predicted"/>
<dbReference type="PaxDb" id="3708-A0A078F4L9"/>
<keyword evidence="4" id="KW-1185">Reference proteome</keyword>
<reference evidence="3" key="2">
    <citation type="submission" date="2014-06" db="EMBL/GenBank/DDBJ databases">
        <authorList>
            <person name="Genoscope - CEA"/>
        </authorList>
    </citation>
    <scope>NUCLEOTIDE SEQUENCE</scope>
</reference>
<gene>
    <name evidence="3" type="primary">BnaC03g35160D</name>
    <name evidence="2" type="ORF">DARMORV10_C03P42770.1</name>
    <name evidence="3" type="ORF">GSBRNA2T00125250001</name>
</gene>
<dbReference type="AlphaFoldDB" id="A0A078F4L9"/>
<feature type="compositionally biased region" description="Pro residues" evidence="1">
    <location>
        <begin position="1"/>
        <end position="11"/>
    </location>
</feature>
<feature type="compositionally biased region" description="Basic residues" evidence="1">
    <location>
        <begin position="52"/>
        <end position="65"/>
    </location>
</feature>
<feature type="region of interest" description="Disordered" evidence="1">
    <location>
        <begin position="281"/>
        <end position="307"/>
    </location>
</feature>
<dbReference type="Proteomes" id="UP000028999">
    <property type="component" value="Unassembled WGS sequence"/>
</dbReference>
<evidence type="ECO:0000313" key="3">
    <source>
        <dbReference type="EMBL" id="CDY08007.1"/>
    </source>
</evidence>
<evidence type="ECO:0000313" key="4">
    <source>
        <dbReference type="Proteomes" id="UP000028999"/>
    </source>
</evidence>
<dbReference type="EMBL" id="LK031982">
    <property type="protein sequence ID" value="CDY08007.1"/>
    <property type="molecule type" value="Genomic_DNA"/>
</dbReference>
<organism evidence="3 4">
    <name type="scientific">Brassica napus</name>
    <name type="common">Rape</name>
    <dbReference type="NCBI Taxonomy" id="3708"/>
    <lineage>
        <taxon>Eukaryota</taxon>
        <taxon>Viridiplantae</taxon>
        <taxon>Streptophyta</taxon>
        <taxon>Embryophyta</taxon>
        <taxon>Tracheophyta</taxon>
        <taxon>Spermatophyta</taxon>
        <taxon>Magnoliopsida</taxon>
        <taxon>eudicotyledons</taxon>
        <taxon>Gunneridae</taxon>
        <taxon>Pentapetalae</taxon>
        <taxon>rosids</taxon>
        <taxon>malvids</taxon>
        <taxon>Brassicales</taxon>
        <taxon>Brassicaceae</taxon>
        <taxon>Brassiceae</taxon>
        <taxon>Brassica</taxon>
    </lineage>
</organism>